<dbReference type="SMART" id="SM00248">
    <property type="entry name" value="ANK"/>
    <property type="match status" value="3"/>
</dbReference>
<dbReference type="PhylomeDB" id="A0A0G4IBN3"/>
<dbReference type="PANTHER" id="PTHR24189">
    <property type="entry name" value="MYOTROPHIN"/>
    <property type="match status" value="1"/>
</dbReference>
<dbReference type="Gene3D" id="1.25.40.20">
    <property type="entry name" value="Ankyrin repeat-containing domain"/>
    <property type="match status" value="1"/>
</dbReference>
<feature type="compositionally biased region" description="Acidic residues" evidence="4">
    <location>
        <begin position="66"/>
        <end position="95"/>
    </location>
</feature>
<feature type="region of interest" description="Disordered" evidence="4">
    <location>
        <begin position="1"/>
        <end position="26"/>
    </location>
</feature>
<dbReference type="VEuPathDB" id="CryptoDB:Cvel_2212"/>
<dbReference type="InterPro" id="IPR036770">
    <property type="entry name" value="Ankyrin_rpt-contain_sf"/>
</dbReference>
<reference evidence="5" key="1">
    <citation type="submission" date="2014-11" db="EMBL/GenBank/DDBJ databases">
        <authorList>
            <person name="Otto D Thomas"/>
            <person name="Naeem Raeece"/>
        </authorList>
    </citation>
    <scope>NUCLEOTIDE SEQUENCE</scope>
</reference>
<dbReference type="AlphaFoldDB" id="A0A0G4IBN3"/>
<evidence type="ECO:0000256" key="1">
    <source>
        <dbReference type="ARBA" id="ARBA00022737"/>
    </source>
</evidence>
<keyword evidence="2 3" id="KW-0040">ANK repeat</keyword>
<dbReference type="EMBL" id="CDMZ01005798">
    <property type="protein sequence ID" value="CEM54575.1"/>
    <property type="molecule type" value="Genomic_DNA"/>
</dbReference>
<protein>
    <submittedName>
        <fullName evidence="5">Uncharacterized protein</fullName>
    </submittedName>
</protein>
<dbReference type="SUPFAM" id="SSF48403">
    <property type="entry name" value="Ankyrin repeat"/>
    <property type="match status" value="1"/>
</dbReference>
<organism evidence="5">
    <name type="scientific">Chromera velia CCMP2878</name>
    <dbReference type="NCBI Taxonomy" id="1169474"/>
    <lineage>
        <taxon>Eukaryota</taxon>
        <taxon>Sar</taxon>
        <taxon>Alveolata</taxon>
        <taxon>Colpodellida</taxon>
        <taxon>Chromeraceae</taxon>
        <taxon>Chromera</taxon>
    </lineage>
</organism>
<dbReference type="PROSITE" id="PS50088">
    <property type="entry name" value="ANK_REPEAT"/>
    <property type="match status" value="1"/>
</dbReference>
<sequence length="587" mass="63472">MLDAGARVDVCEWGGADHGDGTKDTPSWTHHIRWNNGKHFLGKTPLHSLVLTLVSGGLEGLATKEPDEEEAEEEDEEEEEEESEEEEEEEEEEEVAPPPSNRPQEPPPEGLSLLRRIVEEARARKCLHWGGDVSRRVVGALLSTGVFTLSPLSDPSEAREVRSDISHSIHAMLRSLRGGHRRGEEKACEALCNEILQKLEGAGADLRAVVEDGHTALSKACLCKAADVALFLQKKGTSHFRYSLRPKVPLIESLTGPEMHISLARSLLNAGADPNEEGVIWENNRFFRVTPLQLVSEGVRSSFSLELFKAFIEKGARCPLSARHRAATAAAAAAAAALPTPAAEGSAGTAVAVQPPVVEVIAAGVGVVTFSAVSPLALVCSDVDAEDPDVPFRLLLEKAGADPNLPGVMHIHCNTQVWPLQQALQRLDGRSTVRINSSSWLRAAWRRVEMLVAAGAQIEKIPPDELASFETAEARWLCGALSLPEAHGPLLERIIRHLPKEFLSMANRRGGRSFSAESPFKKGLTPLGAALEAEYTEGVRVLVEAGADVSVPTSFRDSMDESDRCPPLVWADRSGQTAAASFLQNPQ</sequence>
<dbReference type="PANTHER" id="PTHR24189:SF50">
    <property type="entry name" value="ANKYRIN REPEAT AND SOCS BOX PROTEIN 2"/>
    <property type="match status" value="1"/>
</dbReference>
<name>A0A0G4IBN3_9ALVE</name>
<accession>A0A0G4IBN3</accession>
<proteinExistence type="predicted"/>
<keyword evidence="1" id="KW-0677">Repeat</keyword>
<dbReference type="PROSITE" id="PS50297">
    <property type="entry name" value="ANK_REP_REGION"/>
    <property type="match status" value="1"/>
</dbReference>
<feature type="compositionally biased region" description="Pro residues" evidence="4">
    <location>
        <begin position="96"/>
        <end position="109"/>
    </location>
</feature>
<evidence type="ECO:0000256" key="4">
    <source>
        <dbReference type="SAM" id="MobiDB-lite"/>
    </source>
</evidence>
<feature type="repeat" description="ANK" evidence="3">
    <location>
        <begin position="522"/>
        <end position="554"/>
    </location>
</feature>
<dbReference type="InterPro" id="IPR050745">
    <property type="entry name" value="Multifunctional_regulatory"/>
</dbReference>
<dbReference type="InterPro" id="IPR002110">
    <property type="entry name" value="Ankyrin_rpt"/>
</dbReference>
<evidence type="ECO:0000313" key="5">
    <source>
        <dbReference type="EMBL" id="CEM54575.1"/>
    </source>
</evidence>
<evidence type="ECO:0000256" key="3">
    <source>
        <dbReference type="PROSITE-ProRule" id="PRU00023"/>
    </source>
</evidence>
<gene>
    <name evidence="5" type="ORF">Cvel_2212</name>
</gene>
<evidence type="ECO:0000256" key="2">
    <source>
        <dbReference type="ARBA" id="ARBA00023043"/>
    </source>
</evidence>
<feature type="region of interest" description="Disordered" evidence="4">
    <location>
        <begin position="59"/>
        <end position="110"/>
    </location>
</feature>